<dbReference type="Pfam" id="PF02538">
    <property type="entry name" value="Hydantoinase_B"/>
    <property type="match status" value="1"/>
</dbReference>
<accession>A0A9E6Y757</accession>
<dbReference type="GO" id="GO:0016874">
    <property type="term" value="F:ligase activity"/>
    <property type="evidence" value="ECO:0007669"/>
    <property type="project" value="UniProtKB-KW"/>
</dbReference>
<dbReference type="InterPro" id="IPR045079">
    <property type="entry name" value="Oxoprolinase-like"/>
</dbReference>
<dbReference type="EC" id="6.4.1.8" evidence="2"/>
<keyword evidence="2" id="KW-0436">Ligase</keyword>
<dbReference type="RefSeq" id="WP_259313104.1">
    <property type="nucleotide sequence ID" value="NZ_CP087164.1"/>
</dbReference>
<evidence type="ECO:0000313" key="2">
    <source>
        <dbReference type="EMBL" id="UGS39097.1"/>
    </source>
</evidence>
<dbReference type="GO" id="GO:0017168">
    <property type="term" value="F:5-oxoprolinase (ATP-hydrolyzing) activity"/>
    <property type="evidence" value="ECO:0007669"/>
    <property type="project" value="TreeGrafter"/>
</dbReference>
<feature type="domain" description="Hydantoinase B/oxoprolinase" evidence="1">
    <location>
        <begin position="21"/>
        <end position="540"/>
    </location>
</feature>
<dbReference type="GO" id="GO:0006749">
    <property type="term" value="P:glutathione metabolic process"/>
    <property type="evidence" value="ECO:0007669"/>
    <property type="project" value="TreeGrafter"/>
</dbReference>
<evidence type="ECO:0000259" key="1">
    <source>
        <dbReference type="Pfam" id="PF02538"/>
    </source>
</evidence>
<sequence>MSVTDDRASALPDFVREHDIDQVTLDIIENTLSNARYEMDRVLETTAVSPVIREQSDQFPLIADRHARMVIGQFGSAIPTILEHSPYAVSDLRDGDVIALNDPYMCEGSVSHTPDFLLLRPIFFEGDLVGYSSQWGNLIDVGGTAAGSMPISARSIYHEGVRMPPIKLYDQGRLNEEALRLFAHNTRAPKEVEADIKAIAAGTAAGAARVLDLCERYGKRTYLEACDAILNRTRSAVIELIRTYLPDGKKFSFEDFADDDGLGTGPIKLKMTMWREGDTLNVSWEGTDGQVPGSVNFYLNPEMFKMFVGVFLIMAFAPDVVFNDGYSDIINVHIPDGSVLKPEFPAPLGNRLTLMARHFDVFGAVFSKMLGLEFAVSGSYGTSPNFVYSGTDSRGENYQILEILYGGIPARPAGDGLDGHSWWPLFKAVPTEYLEKYYPLRVDSYTVRTDSGGAGYHRGGHGVAKEYTFLEDGLITFQDDRAQTHPWGVNGGMYGQSSEKLLIRSDGREWKLPSKVENVPVRKGDRLIFSTAGAGGLGDPLDREPERVATDVRSGLVTVEAARGDYGVVVSAAGALDADATAAARDEIRDTREPRPDFDFGPLPAVDELRRQIADERREFEAALARETDLG</sequence>
<dbReference type="AlphaFoldDB" id="A0A9E6Y757"/>
<dbReference type="GO" id="GO:0005829">
    <property type="term" value="C:cytosol"/>
    <property type="evidence" value="ECO:0007669"/>
    <property type="project" value="TreeGrafter"/>
</dbReference>
<organism evidence="2 3">
    <name type="scientific">Capillimicrobium parvum</name>
    <dbReference type="NCBI Taxonomy" id="2884022"/>
    <lineage>
        <taxon>Bacteria</taxon>
        <taxon>Bacillati</taxon>
        <taxon>Actinomycetota</taxon>
        <taxon>Thermoleophilia</taxon>
        <taxon>Solirubrobacterales</taxon>
        <taxon>Capillimicrobiaceae</taxon>
        <taxon>Capillimicrobium</taxon>
    </lineage>
</organism>
<dbReference type="Proteomes" id="UP001162834">
    <property type="component" value="Chromosome"/>
</dbReference>
<name>A0A9E6Y757_9ACTN</name>
<evidence type="ECO:0000313" key="3">
    <source>
        <dbReference type="Proteomes" id="UP001162834"/>
    </source>
</evidence>
<dbReference type="EMBL" id="CP087164">
    <property type="protein sequence ID" value="UGS39097.1"/>
    <property type="molecule type" value="Genomic_DNA"/>
</dbReference>
<dbReference type="KEGG" id="sbae:DSM104329_05529"/>
<dbReference type="PANTHER" id="PTHR11365">
    <property type="entry name" value="5-OXOPROLINASE RELATED"/>
    <property type="match status" value="1"/>
</dbReference>
<protein>
    <submittedName>
        <fullName evidence="2">Acetophenone carboxylase delta subunit</fullName>
        <ecNumber evidence="2">6.4.1.8</ecNumber>
    </submittedName>
</protein>
<keyword evidence="3" id="KW-1185">Reference proteome</keyword>
<reference evidence="2" key="1">
    <citation type="journal article" date="2022" name="Int. J. Syst. Evol. Microbiol.">
        <title>Pseudomonas aegrilactucae sp. nov. and Pseudomonas morbosilactucae sp. nov., pathogens causing bacterial rot of lettuce in Japan.</title>
        <authorList>
            <person name="Sawada H."/>
            <person name="Fujikawa T."/>
            <person name="Satou M."/>
        </authorList>
    </citation>
    <scope>NUCLEOTIDE SEQUENCE</scope>
    <source>
        <strain evidence="2">0166_1</strain>
    </source>
</reference>
<proteinExistence type="predicted"/>
<dbReference type="InterPro" id="IPR003692">
    <property type="entry name" value="Hydantoinase_B"/>
</dbReference>
<gene>
    <name evidence="2" type="primary">apc4_22</name>
    <name evidence="2" type="ORF">DSM104329_05529</name>
</gene>
<dbReference type="PANTHER" id="PTHR11365:SF23">
    <property type="entry name" value="HYPOTHETICAL 5-OXOPROLINASE (EUROFUNG)-RELATED"/>
    <property type="match status" value="1"/>
</dbReference>